<evidence type="ECO:0000313" key="2">
    <source>
        <dbReference type="EMBL" id="APG61382.1"/>
    </source>
</evidence>
<dbReference type="Proteomes" id="UP000182510">
    <property type="component" value="Chromosome"/>
</dbReference>
<reference evidence="2 3" key="1">
    <citation type="submission" date="2016-11" db="EMBL/GenBank/DDBJ databases">
        <title>Gramella sp. LPB0144 isolated from marine environment.</title>
        <authorList>
            <person name="Kim E."/>
            <person name="Yi H."/>
        </authorList>
    </citation>
    <scope>NUCLEOTIDE SEQUENCE [LARGE SCALE GENOMIC DNA]</scope>
    <source>
        <strain evidence="2 3">LPB0144</strain>
    </source>
</reference>
<dbReference type="Gene3D" id="3.40.50.360">
    <property type="match status" value="1"/>
</dbReference>
<dbReference type="EMBL" id="CP018153">
    <property type="protein sequence ID" value="APG61382.1"/>
    <property type="molecule type" value="Genomic_DNA"/>
</dbReference>
<keyword evidence="3" id="KW-1185">Reference proteome</keyword>
<organism evidence="2 3">
    <name type="scientific">Christiangramia salexigens</name>
    <dbReference type="NCBI Taxonomy" id="1913577"/>
    <lineage>
        <taxon>Bacteria</taxon>
        <taxon>Pseudomonadati</taxon>
        <taxon>Bacteroidota</taxon>
        <taxon>Flavobacteriia</taxon>
        <taxon>Flavobacteriales</taxon>
        <taxon>Flavobacteriaceae</taxon>
        <taxon>Christiangramia</taxon>
    </lineage>
</organism>
<dbReference type="InterPro" id="IPR008254">
    <property type="entry name" value="Flavodoxin/NO_synth"/>
</dbReference>
<dbReference type="PANTHER" id="PTHR39201:SF1">
    <property type="entry name" value="FLAVODOXIN-LIKE DOMAIN-CONTAINING PROTEIN"/>
    <property type="match status" value="1"/>
</dbReference>
<gene>
    <name evidence="2" type="ORF">LPB144_05250</name>
</gene>
<dbReference type="SUPFAM" id="SSF52218">
    <property type="entry name" value="Flavoproteins"/>
    <property type="match status" value="1"/>
</dbReference>
<proteinExistence type="predicted"/>
<evidence type="ECO:0000313" key="3">
    <source>
        <dbReference type="Proteomes" id="UP000182510"/>
    </source>
</evidence>
<sequence>MMLGVQANAQENIAIVYLSRTKNTEAVAKLIHDKVGGYLVALEKQDKYPEDYQEIVAQVDRENEEGYLPPLKTKIENLETYNIIFIGFPTWDMQLPPPMKSFLTENDLSDKIIVPFNTNAGFGVGKGFDQLIKLCPDSEVVKGLSVEGGYEKKGVYLSIKGKRKDEVSRKVDNWLKEIGISR</sequence>
<dbReference type="KEGG" id="grl:LPB144_05250"/>
<dbReference type="PANTHER" id="PTHR39201">
    <property type="entry name" value="EXPORTED PROTEIN-RELATED"/>
    <property type="match status" value="1"/>
</dbReference>
<evidence type="ECO:0000259" key="1">
    <source>
        <dbReference type="PROSITE" id="PS50902"/>
    </source>
</evidence>
<protein>
    <submittedName>
        <fullName evidence="2">Flavodoxin</fullName>
    </submittedName>
</protein>
<dbReference type="STRING" id="1913577.LPB144_05250"/>
<dbReference type="GO" id="GO:0010181">
    <property type="term" value="F:FMN binding"/>
    <property type="evidence" value="ECO:0007669"/>
    <property type="project" value="InterPro"/>
</dbReference>
<dbReference type="Pfam" id="PF12682">
    <property type="entry name" value="Flavodoxin_4"/>
    <property type="match status" value="1"/>
</dbReference>
<dbReference type="PROSITE" id="PS50902">
    <property type="entry name" value="FLAVODOXIN_LIKE"/>
    <property type="match status" value="1"/>
</dbReference>
<dbReference type="AlphaFoldDB" id="A0A1L3J8B6"/>
<accession>A0A1L3J8B6</accession>
<feature type="domain" description="Flavodoxin-like" evidence="1">
    <location>
        <begin position="13"/>
        <end position="179"/>
    </location>
</feature>
<dbReference type="InterPro" id="IPR029039">
    <property type="entry name" value="Flavoprotein-like_sf"/>
</dbReference>
<name>A0A1L3J8B6_9FLAO</name>